<proteinExistence type="predicted"/>
<reference evidence="3 4" key="1">
    <citation type="submission" date="2017-01" db="EMBL/GenBank/DDBJ databases">
        <authorList>
            <person name="Varghese N."/>
            <person name="Submissions S."/>
        </authorList>
    </citation>
    <scope>NUCLEOTIDE SEQUENCE [LARGE SCALE GENOMIC DNA]</scope>
    <source>
        <strain evidence="3 4">ATCC 35905</strain>
    </source>
</reference>
<evidence type="ECO:0000259" key="2">
    <source>
        <dbReference type="Pfam" id="PF09347"/>
    </source>
</evidence>
<dbReference type="RefSeq" id="WP_029310999.1">
    <property type="nucleotide sequence ID" value="NZ_FTNE01000007.1"/>
</dbReference>
<comment type="caution">
    <text evidence="3">The sequence shown here is derived from an EMBL/GenBank/DDBJ whole genome shotgun (WGS) entry which is preliminary data.</text>
</comment>
<accession>A0A8G2CJW0</accession>
<sequence>MLDLDSLTPDQYRARYNQLQERARARAQAAPPAAAPPVIAPSSIISTASLPPEAYITLKLRRGEALHIETQAATTGASLMLWNADDPTERYNPGDTVKLQWTTRLTTGRVLFSDMGRILASIIADSGAGHDPILGPSTPTTGPHGGTARNGRDNLRNAAAKFGLNRRDLGPSLTLFAALRVDPHGRMNLAPAAPPGSFITLRAELNLLLALSNTPHPLAAAANTGPLALTRFTAPPPAADDLCRSFSEEAQRGFANTDAWFR</sequence>
<gene>
    <name evidence="3" type="ORF">SAMN05421828_10723</name>
</gene>
<keyword evidence="4" id="KW-1185">Reference proteome</keyword>
<dbReference type="Pfam" id="PF09347">
    <property type="entry name" value="DUF1989"/>
    <property type="match status" value="1"/>
</dbReference>
<dbReference type="PANTHER" id="PTHR31527">
    <property type="entry name" value="RE64534P"/>
    <property type="match status" value="1"/>
</dbReference>
<dbReference type="InterPro" id="IPR018959">
    <property type="entry name" value="DUF1989"/>
</dbReference>
<feature type="domain" description="DUF1989" evidence="2">
    <location>
        <begin position="50"/>
        <end position="208"/>
    </location>
</feature>
<feature type="region of interest" description="Disordered" evidence="1">
    <location>
        <begin position="130"/>
        <end position="151"/>
    </location>
</feature>
<dbReference type="OrthoDB" id="9772660at2"/>
<evidence type="ECO:0000256" key="1">
    <source>
        <dbReference type="SAM" id="MobiDB-lite"/>
    </source>
</evidence>
<organism evidence="3 4">
    <name type="scientific">Acidiphilium rubrum</name>
    <dbReference type="NCBI Taxonomy" id="526"/>
    <lineage>
        <taxon>Bacteria</taxon>
        <taxon>Pseudomonadati</taxon>
        <taxon>Pseudomonadota</taxon>
        <taxon>Alphaproteobacteria</taxon>
        <taxon>Acetobacterales</taxon>
        <taxon>Acidocellaceae</taxon>
        <taxon>Acidiphilium</taxon>
    </lineage>
</organism>
<evidence type="ECO:0000313" key="3">
    <source>
        <dbReference type="EMBL" id="SIQ62153.1"/>
    </source>
</evidence>
<protein>
    <recommendedName>
        <fullName evidence="2">DUF1989 domain-containing protein</fullName>
    </recommendedName>
</protein>
<dbReference type="PANTHER" id="PTHR31527:SF0">
    <property type="entry name" value="RE64534P"/>
    <property type="match status" value="1"/>
</dbReference>
<name>A0A8G2CJW0_ACIRU</name>
<evidence type="ECO:0000313" key="4">
    <source>
        <dbReference type="Proteomes" id="UP000186308"/>
    </source>
</evidence>
<dbReference type="Proteomes" id="UP000186308">
    <property type="component" value="Unassembled WGS sequence"/>
</dbReference>
<dbReference type="EMBL" id="FTNE01000007">
    <property type="protein sequence ID" value="SIQ62153.1"/>
    <property type="molecule type" value="Genomic_DNA"/>
</dbReference>
<dbReference type="AlphaFoldDB" id="A0A8G2CJW0"/>